<dbReference type="InterPro" id="IPR045851">
    <property type="entry name" value="AMP-bd_C_sf"/>
</dbReference>
<dbReference type="GO" id="GO:0030729">
    <property type="term" value="F:acetoacetate-CoA ligase activity"/>
    <property type="evidence" value="ECO:0007669"/>
    <property type="project" value="InterPro"/>
</dbReference>
<evidence type="ECO:0000313" key="6">
    <source>
        <dbReference type="EMBL" id="CAB4773745.1"/>
    </source>
</evidence>
<evidence type="ECO:0000256" key="2">
    <source>
        <dbReference type="ARBA" id="ARBA00022598"/>
    </source>
</evidence>
<dbReference type="Gene3D" id="3.30.300.30">
    <property type="match status" value="1"/>
</dbReference>
<evidence type="ECO:0000256" key="3">
    <source>
        <dbReference type="ARBA" id="ARBA00022741"/>
    </source>
</evidence>
<dbReference type="GO" id="GO:0006629">
    <property type="term" value="P:lipid metabolic process"/>
    <property type="evidence" value="ECO:0007669"/>
    <property type="project" value="InterPro"/>
</dbReference>
<dbReference type="SUPFAM" id="SSF56801">
    <property type="entry name" value="Acetyl-CoA synthetase-like"/>
    <property type="match status" value="1"/>
</dbReference>
<dbReference type="NCBIfam" id="NF002937">
    <property type="entry name" value="PRK03584.1"/>
    <property type="match status" value="1"/>
</dbReference>
<sequence>MQPALWEPASNNLALAKLQGYAQVRDFQSLHKWSIENREAFWRYVFEDSGVIGSLGDKGIIGDTFLKTRFFPDAHLNICDTLLKGDDQQILITEISEAGAKREYSRKQVREIANQVAAGLQEIGVKEGDVVSAIAANVAETVFFALGALKIGAIFSSTSADFGTATVLDRFQQIEPKVLLVTKSYQYNGKKIDCTEKIAEIVAQLPTLLKVIAIGSPSSAYQSFDDWLEGFKPSQEISIPGGFDRPGFILFSSGTTGKPKCIVHSAAGVLLKVLSEQRYHLDIKPEDKVFYYTTCGWMMWNWLVMGLATGAGIVLFDGNPLYPNPERVFDIAAENQLTFLGVSAKYIDSIRKLGLRPKESHSLPALRTIASTGSPLSHEGFAYIYEDISSSAHLASISGGTDICGCFMLGVPNMPVYAGQIQGPALGLDVQVFSENGGVAEIGVKGELVCRNTFPSVPLYFWNDAGNAKFKSAYFERFADVWTHGDFVEKTAEGGYVMHGRSDATLNAGGVRIGTAEIYRITEEFAEVVESLAIAQNWEGDTRIVLFVKLAAGKVLTEELSNQIKSALRTKASPRHVPAIILQAPDFPRTKSNKLVEIAVANAVNKVAINNLNSLANPESLDWFKDLNL</sequence>
<comment type="similarity">
    <text evidence="1">Belongs to the ATP-dependent AMP-binding enzyme family.</text>
</comment>
<reference evidence="6" key="1">
    <citation type="submission" date="2020-05" db="EMBL/GenBank/DDBJ databases">
        <authorList>
            <person name="Chiriac C."/>
            <person name="Salcher M."/>
            <person name="Ghai R."/>
            <person name="Kavagutti S V."/>
        </authorList>
    </citation>
    <scope>NUCLEOTIDE SEQUENCE</scope>
</reference>
<evidence type="ECO:0000256" key="1">
    <source>
        <dbReference type="ARBA" id="ARBA00006432"/>
    </source>
</evidence>
<dbReference type="AlphaFoldDB" id="A0A6J6VRW2"/>
<feature type="domain" description="AMP-dependent synthetase/ligase" evidence="5">
    <location>
        <begin position="99"/>
        <end position="452"/>
    </location>
</feature>
<dbReference type="Gene3D" id="3.40.50.12780">
    <property type="entry name" value="N-terminal domain of ligase-like"/>
    <property type="match status" value="1"/>
</dbReference>
<dbReference type="InterPro" id="IPR000873">
    <property type="entry name" value="AMP-dep_synth/lig_dom"/>
</dbReference>
<dbReference type="Pfam" id="PF00501">
    <property type="entry name" value="AMP-binding"/>
    <property type="match status" value="1"/>
</dbReference>
<name>A0A6J6VRW2_9ZZZZ</name>
<evidence type="ECO:0000256" key="4">
    <source>
        <dbReference type="ARBA" id="ARBA00022840"/>
    </source>
</evidence>
<keyword evidence="2" id="KW-0436">Ligase</keyword>
<dbReference type="InterPro" id="IPR020845">
    <property type="entry name" value="AMP-binding_CS"/>
</dbReference>
<dbReference type="InterPro" id="IPR005914">
    <property type="entry name" value="Acac_CoA_synth"/>
</dbReference>
<organism evidence="6">
    <name type="scientific">freshwater metagenome</name>
    <dbReference type="NCBI Taxonomy" id="449393"/>
    <lineage>
        <taxon>unclassified sequences</taxon>
        <taxon>metagenomes</taxon>
        <taxon>ecological metagenomes</taxon>
    </lineage>
</organism>
<dbReference type="PANTHER" id="PTHR42921:SF1">
    <property type="entry name" value="ACETOACETYL-COA SYNTHETASE"/>
    <property type="match status" value="1"/>
</dbReference>
<evidence type="ECO:0000259" key="5">
    <source>
        <dbReference type="Pfam" id="PF00501"/>
    </source>
</evidence>
<dbReference type="PANTHER" id="PTHR42921">
    <property type="entry name" value="ACETOACETYL-COA SYNTHETASE"/>
    <property type="match status" value="1"/>
</dbReference>
<dbReference type="InterPro" id="IPR042099">
    <property type="entry name" value="ANL_N_sf"/>
</dbReference>
<accession>A0A6J6VRW2</accession>
<dbReference type="PROSITE" id="PS00455">
    <property type="entry name" value="AMP_BINDING"/>
    <property type="match status" value="1"/>
</dbReference>
<dbReference type="EMBL" id="CAEZZY010000019">
    <property type="protein sequence ID" value="CAB4773745.1"/>
    <property type="molecule type" value="Genomic_DNA"/>
</dbReference>
<dbReference type="NCBIfam" id="TIGR01217">
    <property type="entry name" value="ac_ac_CoA_syn"/>
    <property type="match status" value="1"/>
</dbReference>
<proteinExistence type="inferred from homology"/>
<protein>
    <submittedName>
        <fullName evidence="6">Unannotated protein</fullName>
    </submittedName>
</protein>
<keyword evidence="4" id="KW-0067">ATP-binding</keyword>
<gene>
    <name evidence="6" type="ORF">UFOPK2928_00314</name>
</gene>
<dbReference type="GO" id="GO:0005524">
    <property type="term" value="F:ATP binding"/>
    <property type="evidence" value="ECO:0007669"/>
    <property type="project" value="UniProtKB-KW"/>
</dbReference>
<keyword evidence="3" id="KW-0547">Nucleotide-binding</keyword>